<comment type="caution">
    <text evidence="1">The sequence shown here is derived from an EMBL/GenBank/DDBJ whole genome shotgun (WGS) entry which is preliminary data.</text>
</comment>
<keyword evidence="1" id="KW-0808">Transferase</keyword>
<accession>A0A5M4FCD9</accession>
<keyword evidence="1" id="KW-0012">Acyltransferase</keyword>
<dbReference type="Gene3D" id="2.160.10.10">
    <property type="entry name" value="Hexapeptide repeat proteins"/>
    <property type="match status" value="1"/>
</dbReference>
<evidence type="ECO:0000313" key="2">
    <source>
        <dbReference type="Proteomes" id="UP000380867"/>
    </source>
</evidence>
<dbReference type="CDD" id="cd04647">
    <property type="entry name" value="LbH_MAT_like"/>
    <property type="match status" value="1"/>
</dbReference>
<gene>
    <name evidence="1" type="ORF">ESP70_018300</name>
</gene>
<dbReference type="InterPro" id="IPR001451">
    <property type="entry name" value="Hexapep"/>
</dbReference>
<dbReference type="GO" id="GO:0016746">
    <property type="term" value="F:acyltransferase activity"/>
    <property type="evidence" value="ECO:0007669"/>
    <property type="project" value="UniProtKB-KW"/>
</dbReference>
<dbReference type="Pfam" id="PF00132">
    <property type="entry name" value="Hexapep"/>
    <property type="match status" value="1"/>
</dbReference>
<protein>
    <submittedName>
        <fullName evidence="1">Acyltransferase</fullName>
    </submittedName>
</protein>
<name>A0A5M4FCD9_9ACTN</name>
<dbReference type="OrthoDB" id="2643438at2"/>
<dbReference type="InterPro" id="IPR051159">
    <property type="entry name" value="Hexapeptide_acetyltransf"/>
</dbReference>
<dbReference type="Proteomes" id="UP000380867">
    <property type="component" value="Unassembled WGS sequence"/>
</dbReference>
<reference evidence="1" key="1">
    <citation type="submission" date="2019-09" db="EMBL/GenBank/DDBJ databases">
        <authorList>
            <person name="Li J."/>
        </authorList>
    </citation>
    <scope>NUCLEOTIDE SEQUENCE [LARGE SCALE GENOMIC DNA]</scope>
    <source>
        <strain evidence="1">JCM 14732</strain>
    </source>
</reference>
<dbReference type="EMBL" id="SDPQ02000003">
    <property type="protein sequence ID" value="KAA1396073.1"/>
    <property type="molecule type" value="Genomic_DNA"/>
</dbReference>
<sequence length="180" mass="19289">MGTSFTASAVDSLWAVKTVLRVAARAFINSVVAAQLMPRSIRRIILRAWGVDTKTKEIHPRFVFSSPNVSIGERTVINWCVFFESAARITIGRDCGIGFFSQLITTTHDVGPSTRRMGPAKSLPITIGDGTWIGVNVIVQPGVTIGEGCIIGAGSVVTGDCEPNGFYAGTPARRIRDLPV</sequence>
<keyword evidence="2" id="KW-1185">Reference proteome</keyword>
<organism evidence="1 2">
    <name type="scientific">Aeromicrobium ginsengisoli</name>
    <dbReference type="NCBI Taxonomy" id="363867"/>
    <lineage>
        <taxon>Bacteria</taxon>
        <taxon>Bacillati</taxon>
        <taxon>Actinomycetota</taxon>
        <taxon>Actinomycetes</taxon>
        <taxon>Propionibacteriales</taxon>
        <taxon>Nocardioidaceae</taxon>
        <taxon>Aeromicrobium</taxon>
    </lineage>
</organism>
<dbReference type="AlphaFoldDB" id="A0A5M4FCD9"/>
<evidence type="ECO:0000313" key="1">
    <source>
        <dbReference type="EMBL" id="KAA1396073.1"/>
    </source>
</evidence>
<dbReference type="PANTHER" id="PTHR23416">
    <property type="entry name" value="SIALIC ACID SYNTHASE-RELATED"/>
    <property type="match status" value="1"/>
</dbReference>
<dbReference type="SUPFAM" id="SSF51161">
    <property type="entry name" value="Trimeric LpxA-like enzymes"/>
    <property type="match status" value="1"/>
</dbReference>
<dbReference type="InterPro" id="IPR011004">
    <property type="entry name" value="Trimer_LpxA-like_sf"/>
</dbReference>
<proteinExistence type="predicted"/>